<proteinExistence type="predicted"/>
<dbReference type="AlphaFoldDB" id="A0A328WIZ4"/>
<accession>A0A328WIZ4</accession>
<evidence type="ECO:0000313" key="2">
    <source>
        <dbReference type="Proteomes" id="UP000249518"/>
    </source>
</evidence>
<name>A0A328WIZ4_9FLAO</name>
<gene>
    <name evidence="1" type="ORF">B0I10_1334</name>
</gene>
<organism evidence="1 2">
    <name type="scientific">Flavobacterium lacus</name>
    <dbReference type="NCBI Taxonomy" id="1353778"/>
    <lineage>
        <taxon>Bacteria</taxon>
        <taxon>Pseudomonadati</taxon>
        <taxon>Bacteroidota</taxon>
        <taxon>Flavobacteriia</taxon>
        <taxon>Flavobacteriales</taxon>
        <taxon>Flavobacteriaceae</taxon>
        <taxon>Flavobacterium</taxon>
    </lineage>
</organism>
<protein>
    <submittedName>
        <fullName evidence="1">Uncharacterized protein</fullName>
    </submittedName>
</protein>
<keyword evidence="2" id="KW-1185">Reference proteome</keyword>
<dbReference type="OrthoDB" id="6993559at2"/>
<dbReference type="Proteomes" id="UP000249518">
    <property type="component" value="Unassembled WGS sequence"/>
</dbReference>
<dbReference type="RefSeq" id="WP_112087426.1">
    <property type="nucleotide sequence ID" value="NZ_QLSV01000033.1"/>
</dbReference>
<dbReference type="EMBL" id="QLSV01000033">
    <property type="protein sequence ID" value="RAR46201.1"/>
    <property type="molecule type" value="Genomic_DNA"/>
</dbReference>
<sequence>MNREFDFFKTTMPDSRKADYYLGCLDGSVFIDFNFTTDNLINLCRISFDGYGCCNLDSNVKCLDEKLSKDFIEQINKDNFDQEKITKIVLELIQLNKDNIWTDALEEYNLIDKQ</sequence>
<reference evidence="1 2" key="1">
    <citation type="submission" date="2018-06" db="EMBL/GenBank/DDBJ databases">
        <title>Genomic Encyclopedia of Type Strains, Phase III (KMG-III): the genomes of soil and plant-associated and newly described type strains.</title>
        <authorList>
            <person name="Whitman W."/>
        </authorList>
    </citation>
    <scope>NUCLEOTIDE SEQUENCE [LARGE SCALE GENOMIC DNA]</scope>
    <source>
        <strain evidence="1 2">CGMCC 1.12504</strain>
    </source>
</reference>
<comment type="caution">
    <text evidence="1">The sequence shown here is derived from an EMBL/GenBank/DDBJ whole genome shotgun (WGS) entry which is preliminary data.</text>
</comment>
<evidence type="ECO:0000313" key="1">
    <source>
        <dbReference type="EMBL" id="RAR46201.1"/>
    </source>
</evidence>